<dbReference type="Pfam" id="PF01047">
    <property type="entry name" value="MarR"/>
    <property type="match status" value="1"/>
</dbReference>
<feature type="domain" description="HTH marR-type" evidence="1">
    <location>
        <begin position="149"/>
        <end position="186"/>
    </location>
</feature>
<protein>
    <submittedName>
        <fullName evidence="2">MarR family transcriptional regulator</fullName>
    </submittedName>
</protein>
<organism evidence="2 3">
    <name type="scientific">Flavobacterium branchiophilum</name>
    <dbReference type="NCBI Taxonomy" id="55197"/>
    <lineage>
        <taxon>Bacteria</taxon>
        <taxon>Pseudomonadati</taxon>
        <taxon>Bacteroidota</taxon>
        <taxon>Flavobacteriia</taxon>
        <taxon>Flavobacteriales</taxon>
        <taxon>Flavobacteriaceae</taxon>
        <taxon>Flavobacterium</taxon>
    </lineage>
</organism>
<dbReference type="EMBL" id="PCMW01000011">
    <property type="protein sequence ID" value="PDS26611.1"/>
    <property type="molecule type" value="Genomic_DNA"/>
</dbReference>
<dbReference type="InterPro" id="IPR036390">
    <property type="entry name" value="WH_DNA-bd_sf"/>
</dbReference>
<accession>A0A2H3KEE7</accession>
<name>A0A2H3KEE7_9FLAO</name>
<evidence type="ECO:0000313" key="3">
    <source>
        <dbReference type="Proteomes" id="UP000220828"/>
    </source>
</evidence>
<proteinExistence type="predicted"/>
<dbReference type="InterPro" id="IPR036388">
    <property type="entry name" value="WH-like_DNA-bd_sf"/>
</dbReference>
<evidence type="ECO:0000313" key="2">
    <source>
        <dbReference type="EMBL" id="PDS26611.1"/>
    </source>
</evidence>
<dbReference type="InterPro" id="IPR000835">
    <property type="entry name" value="HTH_MarR-typ"/>
</dbReference>
<dbReference type="GO" id="GO:0003700">
    <property type="term" value="F:DNA-binding transcription factor activity"/>
    <property type="evidence" value="ECO:0007669"/>
    <property type="project" value="InterPro"/>
</dbReference>
<dbReference type="Proteomes" id="UP000220828">
    <property type="component" value="Unassembled WGS sequence"/>
</dbReference>
<comment type="caution">
    <text evidence="2">The sequence shown here is derived from an EMBL/GenBank/DDBJ whole genome shotgun (WGS) entry which is preliminary data.</text>
</comment>
<reference evidence="2 3" key="1">
    <citation type="submission" date="2017-09" db="EMBL/GenBank/DDBJ databases">
        <title>Whole genomes of Flavobacteriaceae.</title>
        <authorList>
            <person name="Stine C."/>
            <person name="Li C."/>
            <person name="Tadesse D."/>
        </authorList>
    </citation>
    <scope>NUCLEOTIDE SEQUENCE [LARGE SCALE GENOMIC DNA]</scope>
    <source>
        <strain evidence="2 3">ATCC 35036</strain>
    </source>
</reference>
<dbReference type="Gene3D" id="1.10.10.10">
    <property type="entry name" value="Winged helix-like DNA-binding domain superfamily/Winged helix DNA-binding domain"/>
    <property type="match status" value="1"/>
</dbReference>
<dbReference type="SUPFAM" id="SSF46785">
    <property type="entry name" value="Winged helix' DNA-binding domain"/>
    <property type="match status" value="1"/>
</dbReference>
<evidence type="ECO:0000259" key="1">
    <source>
        <dbReference type="Pfam" id="PF01047"/>
    </source>
</evidence>
<dbReference type="OrthoDB" id="1067053at2"/>
<dbReference type="AlphaFoldDB" id="A0A2H3KEE7"/>
<dbReference type="RefSeq" id="WP_097553354.1">
    <property type="nucleotide sequence ID" value="NZ_PCMW01000011.1"/>
</dbReference>
<sequence>MRKAMNYINESLGINVIVKPILNKDLGNLPMYINQAYNLYDTIVFNKNIVLIEQKNESNFSVLQTEKKLQLIRNTFNKTVVLVLENLQSYNRKRLIEKRINFIVADKQLFLPELLINLSENYSAPKAKSKKLMPSSQFILLYYILNKKNIWQMEAHSFKEIASKLNYTPMAVSYAINELKEHELITIHGEKEKHIKFHLETNALWDKALKQNILESPVLKTVFVDELASNIKFLKSNCAALPQYANINPSSQPFFAIEKSLFYSLQKNRNLVNANAIEGKYAIEIWKYNPELLFNGTLENNTVVDPLSLYLSLKDSTDERIEMALEQLIEKMIW</sequence>
<gene>
    <name evidence="2" type="ORF">B0A77_01870</name>
</gene>